<dbReference type="KEGG" id="est:DN752_11885"/>
<dbReference type="SUPFAM" id="SSF55729">
    <property type="entry name" value="Acyl-CoA N-acyltransferases (Nat)"/>
    <property type="match status" value="2"/>
</dbReference>
<protein>
    <recommendedName>
        <fullName evidence="1">N-acetyltransferase domain-containing protein</fullName>
    </recommendedName>
</protein>
<feature type="domain" description="N-acetyltransferase" evidence="1">
    <location>
        <begin position="117"/>
        <end position="249"/>
    </location>
</feature>
<dbReference type="Pfam" id="PF13673">
    <property type="entry name" value="Acetyltransf_10"/>
    <property type="match status" value="2"/>
</dbReference>
<proteinExistence type="predicted"/>
<feature type="domain" description="N-acetyltransferase" evidence="1">
    <location>
        <begin position="1"/>
        <end position="117"/>
    </location>
</feature>
<dbReference type="OrthoDB" id="9789605at2"/>
<dbReference type="InterPro" id="IPR016181">
    <property type="entry name" value="Acyl_CoA_acyltransferase"/>
</dbReference>
<name>A0A2Z4IQK8_9BACT</name>
<dbReference type="PROSITE" id="PS51186">
    <property type="entry name" value="GNAT"/>
    <property type="match status" value="2"/>
</dbReference>
<reference evidence="2 3" key="1">
    <citation type="submission" date="2018-06" db="EMBL/GenBank/DDBJ databases">
        <title>Echinicola strongylocentroti sp. nov., isolated from a sea urchin Strongylocentrotus intermedius.</title>
        <authorList>
            <person name="Bae S.S."/>
        </authorList>
    </citation>
    <scope>NUCLEOTIDE SEQUENCE [LARGE SCALE GENOMIC DNA]</scope>
    <source>
        <strain evidence="2 3">MEBiC08714</strain>
    </source>
</reference>
<dbReference type="EMBL" id="CP030041">
    <property type="protein sequence ID" value="AWW33155.1"/>
    <property type="molecule type" value="Genomic_DNA"/>
</dbReference>
<dbReference type="CDD" id="cd04301">
    <property type="entry name" value="NAT_SF"/>
    <property type="match status" value="2"/>
</dbReference>
<evidence type="ECO:0000313" key="2">
    <source>
        <dbReference type="EMBL" id="AWW33155.1"/>
    </source>
</evidence>
<dbReference type="InterPro" id="IPR053144">
    <property type="entry name" value="Acetyltransferase_Butenolide"/>
</dbReference>
<sequence length="249" mass="28583">MWPNQPIDYVKLEEDRQGQHFGLIQEDKLCTVISVFIKNGEAQFRKFATETSQQGKGLGSILLQHVVSYLEKEGVHRIWCNARADKTAFYKKFGLQKTPQTFVKGGIDYIIMEKTTVQISESRHFTLEDLLPLYQKNQWSAANKPDVLYNGLTHSDSLVTAWENDQLVGLGNAISDGYLVVYFPHLLVLPSHQGKGIGRKIMQRMLEKYTGFHMQMLTAEFQAVSFYEKMGFEHAGKTVPMWKYEGKEH</sequence>
<organism evidence="2 3">
    <name type="scientific">Echinicola strongylocentroti</name>
    <dbReference type="NCBI Taxonomy" id="1795355"/>
    <lineage>
        <taxon>Bacteria</taxon>
        <taxon>Pseudomonadati</taxon>
        <taxon>Bacteroidota</taxon>
        <taxon>Cytophagia</taxon>
        <taxon>Cytophagales</taxon>
        <taxon>Cyclobacteriaceae</taxon>
        <taxon>Echinicola</taxon>
    </lineage>
</organism>
<accession>A0A2Z4IQK8</accession>
<dbReference type="PANTHER" id="PTHR43233:SF1">
    <property type="entry name" value="FAMILY N-ACETYLTRANSFERASE, PUTATIVE (AFU_ORTHOLOGUE AFUA_6G03350)-RELATED"/>
    <property type="match status" value="1"/>
</dbReference>
<keyword evidence="3" id="KW-1185">Reference proteome</keyword>
<gene>
    <name evidence="2" type="ORF">DN752_11885</name>
</gene>
<dbReference type="GO" id="GO:0016747">
    <property type="term" value="F:acyltransferase activity, transferring groups other than amino-acyl groups"/>
    <property type="evidence" value="ECO:0007669"/>
    <property type="project" value="InterPro"/>
</dbReference>
<dbReference type="PANTHER" id="PTHR43233">
    <property type="entry name" value="FAMILY N-ACETYLTRANSFERASE, PUTATIVE (AFU_ORTHOLOGUE AFUA_6G03350)-RELATED"/>
    <property type="match status" value="1"/>
</dbReference>
<dbReference type="Proteomes" id="UP000248688">
    <property type="component" value="Chromosome"/>
</dbReference>
<evidence type="ECO:0000313" key="3">
    <source>
        <dbReference type="Proteomes" id="UP000248688"/>
    </source>
</evidence>
<dbReference type="Gene3D" id="3.40.630.30">
    <property type="match status" value="2"/>
</dbReference>
<evidence type="ECO:0000259" key="1">
    <source>
        <dbReference type="PROSITE" id="PS51186"/>
    </source>
</evidence>
<dbReference type="AlphaFoldDB" id="A0A2Z4IQK8"/>
<dbReference type="InterPro" id="IPR000182">
    <property type="entry name" value="GNAT_dom"/>
</dbReference>